<evidence type="ECO:0000313" key="1">
    <source>
        <dbReference type="EMBL" id="KAF7142484.1"/>
    </source>
</evidence>
<name>A0A834GWE1_RHOSS</name>
<accession>A0A834GWE1</accession>
<gene>
    <name evidence="1" type="ORF">RHSIM_Rhsim05G0222600</name>
</gene>
<dbReference type="Proteomes" id="UP000626092">
    <property type="component" value="Unassembled WGS sequence"/>
</dbReference>
<dbReference type="EMBL" id="WJXA01000005">
    <property type="protein sequence ID" value="KAF7142484.1"/>
    <property type="molecule type" value="Genomic_DNA"/>
</dbReference>
<evidence type="ECO:0000313" key="2">
    <source>
        <dbReference type="Proteomes" id="UP000626092"/>
    </source>
</evidence>
<reference evidence="1" key="1">
    <citation type="submission" date="2019-11" db="EMBL/GenBank/DDBJ databases">
        <authorList>
            <person name="Liu Y."/>
            <person name="Hou J."/>
            <person name="Li T.-Q."/>
            <person name="Guan C.-H."/>
            <person name="Wu X."/>
            <person name="Wu H.-Z."/>
            <person name="Ling F."/>
            <person name="Zhang R."/>
            <person name="Shi X.-G."/>
            <person name="Ren J.-P."/>
            <person name="Chen E.-F."/>
            <person name="Sun J.-M."/>
        </authorList>
    </citation>
    <scope>NUCLEOTIDE SEQUENCE</scope>
    <source>
        <strain evidence="1">Adult_tree_wgs_1</strain>
        <tissue evidence="1">Leaves</tissue>
    </source>
</reference>
<dbReference type="PANTHER" id="PTHR44203">
    <property type="entry name" value="ETO1-RELATED"/>
    <property type="match status" value="1"/>
</dbReference>
<dbReference type="GO" id="GO:0010105">
    <property type="term" value="P:negative regulation of ethylene-activated signaling pathway"/>
    <property type="evidence" value="ECO:0007669"/>
    <property type="project" value="InterPro"/>
</dbReference>
<dbReference type="PANTHER" id="PTHR44203:SF8">
    <property type="entry name" value="ETHYLENE-OVERPRODUCTION PROTEIN 1"/>
    <property type="match status" value="1"/>
</dbReference>
<sequence length="276" mass="31811">MDTMGRAWAAHVEFLNSSVNPSVPIENLSEEPENSLWKALDFNSLKINCDVAVEKDRSVGMVATVGMRAAEIFSWEKSVDSFEPDVVLELLALANRFCCEEMKTACDAYLASLVCDMERAMLLIEYRLDETAHLLVAACLQVFMREPPTGWMYQEPSLYFSWKENMMDLDTVTELDPTLPYPYKCRPFSMMEESKIGAAIQEINRIICYRVSPDCPELRAWFSILMGDYERALIDVLAILTFEPNYMMFHGKLLGDNWVELLRHHVQQWSQADFLR</sequence>
<dbReference type="InterPro" id="IPR044631">
    <property type="entry name" value="ETO1-like"/>
</dbReference>
<proteinExistence type="predicted"/>
<comment type="caution">
    <text evidence="1">The sequence shown here is derived from an EMBL/GenBank/DDBJ whole genome shotgun (WGS) entry which is preliminary data.</text>
</comment>
<keyword evidence="2" id="KW-1185">Reference proteome</keyword>
<dbReference type="OrthoDB" id="1709882at2759"/>
<protein>
    <submittedName>
        <fullName evidence="1">Uncharacterized protein</fullName>
    </submittedName>
</protein>
<dbReference type="AlphaFoldDB" id="A0A834GWE1"/>
<organism evidence="1 2">
    <name type="scientific">Rhododendron simsii</name>
    <name type="common">Sims's rhododendron</name>
    <dbReference type="NCBI Taxonomy" id="118357"/>
    <lineage>
        <taxon>Eukaryota</taxon>
        <taxon>Viridiplantae</taxon>
        <taxon>Streptophyta</taxon>
        <taxon>Embryophyta</taxon>
        <taxon>Tracheophyta</taxon>
        <taxon>Spermatophyta</taxon>
        <taxon>Magnoliopsida</taxon>
        <taxon>eudicotyledons</taxon>
        <taxon>Gunneridae</taxon>
        <taxon>Pentapetalae</taxon>
        <taxon>asterids</taxon>
        <taxon>Ericales</taxon>
        <taxon>Ericaceae</taxon>
        <taxon>Ericoideae</taxon>
        <taxon>Rhodoreae</taxon>
        <taxon>Rhododendron</taxon>
    </lineage>
</organism>